<feature type="region of interest" description="Disordered" evidence="1">
    <location>
        <begin position="191"/>
        <end position="231"/>
    </location>
</feature>
<name>A0A2C6KJ88_9APIC</name>
<dbReference type="Proteomes" id="UP000221165">
    <property type="component" value="Unassembled WGS sequence"/>
</dbReference>
<dbReference type="RefSeq" id="XP_067918279.1">
    <property type="nucleotide sequence ID" value="XM_068069746.1"/>
</dbReference>
<reference evidence="2 3" key="1">
    <citation type="journal article" date="2017" name="Int. J. Parasitol.">
        <title>The genome of the protozoan parasite Cystoisospora suis and a reverse vaccinology approach to identify vaccine candidates.</title>
        <authorList>
            <person name="Palmieri N."/>
            <person name="Shrestha A."/>
            <person name="Ruttkowski B."/>
            <person name="Beck T."/>
            <person name="Vogl C."/>
            <person name="Tomley F."/>
            <person name="Blake D.P."/>
            <person name="Joachim A."/>
        </authorList>
    </citation>
    <scope>NUCLEOTIDE SEQUENCE [LARGE SCALE GENOMIC DNA]</scope>
    <source>
        <strain evidence="2 3">Wien I</strain>
    </source>
</reference>
<gene>
    <name evidence="2" type="ORF">CSUI_009633</name>
</gene>
<comment type="caution">
    <text evidence="2">The sequence shown here is derived from an EMBL/GenBank/DDBJ whole genome shotgun (WGS) entry which is preliminary data.</text>
</comment>
<accession>A0A2C6KJ88</accession>
<dbReference type="EMBL" id="MIGC01005825">
    <property type="protein sequence ID" value="PHJ16552.1"/>
    <property type="molecule type" value="Genomic_DNA"/>
</dbReference>
<keyword evidence="3" id="KW-1185">Reference proteome</keyword>
<evidence type="ECO:0000256" key="1">
    <source>
        <dbReference type="SAM" id="MobiDB-lite"/>
    </source>
</evidence>
<evidence type="ECO:0000313" key="3">
    <source>
        <dbReference type="Proteomes" id="UP000221165"/>
    </source>
</evidence>
<feature type="compositionally biased region" description="Polar residues" evidence="1">
    <location>
        <begin position="198"/>
        <end position="219"/>
    </location>
</feature>
<proteinExistence type="predicted"/>
<dbReference type="Gene3D" id="2.60.40.1320">
    <property type="entry name" value="SRS domain"/>
    <property type="match status" value="1"/>
</dbReference>
<sequence>MRIHRLDCRVTAVSLVLVCVSASGFSIIRFGSADPGDQSSGPTPEVKICKDAELVLTETGQAGQEFKFSCLAGSKLSPVEDTGEPRNKPDDNALKKVNEFGLAKAGQPCNPKGQTLDVLVPGSTLQVTDNNAKRQVVNEQASNLSYTLTLGDGPNEEKHLCYICKAPVAGVDPGKNRTLPQHDCTIYATVSAKPKPETPQQPDSKPDQQTGQDPESQTDPKPDNPSGSGSSSLSVFSWLMLCVSGSVLELMVHL</sequence>
<organism evidence="2 3">
    <name type="scientific">Cystoisospora suis</name>
    <dbReference type="NCBI Taxonomy" id="483139"/>
    <lineage>
        <taxon>Eukaryota</taxon>
        <taxon>Sar</taxon>
        <taxon>Alveolata</taxon>
        <taxon>Apicomplexa</taxon>
        <taxon>Conoidasida</taxon>
        <taxon>Coccidia</taxon>
        <taxon>Eucoccidiorida</taxon>
        <taxon>Eimeriorina</taxon>
        <taxon>Sarcocystidae</taxon>
        <taxon>Cystoisospora</taxon>
    </lineage>
</organism>
<evidence type="ECO:0000313" key="2">
    <source>
        <dbReference type="EMBL" id="PHJ16552.1"/>
    </source>
</evidence>
<protein>
    <submittedName>
        <fullName evidence="2">Sag-related sequence srs11</fullName>
    </submittedName>
</protein>
<dbReference type="GeneID" id="94432957"/>
<dbReference type="VEuPathDB" id="ToxoDB:CSUI_009633"/>
<dbReference type="InterPro" id="IPR036755">
    <property type="entry name" value="SRS_dom_sf"/>
</dbReference>
<dbReference type="AlphaFoldDB" id="A0A2C6KJ88"/>